<dbReference type="EMBL" id="LAZR01008499">
    <property type="protein sequence ID" value="KKM78378.1"/>
    <property type="molecule type" value="Genomic_DNA"/>
</dbReference>
<organism evidence="3">
    <name type="scientific">marine sediment metagenome</name>
    <dbReference type="NCBI Taxonomy" id="412755"/>
    <lineage>
        <taxon>unclassified sequences</taxon>
        <taxon>metagenomes</taxon>
        <taxon>ecological metagenomes</taxon>
    </lineage>
</organism>
<evidence type="ECO:0000256" key="2">
    <source>
        <dbReference type="SAM" id="Phobius"/>
    </source>
</evidence>
<keyword evidence="2" id="KW-0472">Membrane</keyword>
<accession>A0A0F9K8U8</accession>
<feature type="region of interest" description="Disordered" evidence="1">
    <location>
        <begin position="71"/>
        <end position="98"/>
    </location>
</feature>
<feature type="compositionally biased region" description="Basic and acidic residues" evidence="1">
    <location>
        <begin position="74"/>
        <end position="84"/>
    </location>
</feature>
<feature type="transmembrane region" description="Helical" evidence="2">
    <location>
        <begin position="6"/>
        <end position="27"/>
    </location>
</feature>
<keyword evidence="2" id="KW-0812">Transmembrane</keyword>
<reference evidence="3" key="1">
    <citation type="journal article" date="2015" name="Nature">
        <title>Complex archaea that bridge the gap between prokaryotes and eukaryotes.</title>
        <authorList>
            <person name="Spang A."/>
            <person name="Saw J.H."/>
            <person name="Jorgensen S.L."/>
            <person name="Zaremba-Niedzwiedzka K."/>
            <person name="Martijn J."/>
            <person name="Lind A.E."/>
            <person name="van Eijk R."/>
            <person name="Schleper C."/>
            <person name="Guy L."/>
            <person name="Ettema T.J."/>
        </authorList>
    </citation>
    <scope>NUCLEOTIDE SEQUENCE</scope>
</reference>
<evidence type="ECO:0000256" key="1">
    <source>
        <dbReference type="SAM" id="MobiDB-lite"/>
    </source>
</evidence>
<keyword evidence="2" id="KW-1133">Transmembrane helix</keyword>
<dbReference type="AlphaFoldDB" id="A0A0F9K8U8"/>
<name>A0A0F9K8U8_9ZZZZ</name>
<sequence length="98" mass="10801">MTTYFGFGMLAVIGLFLALICFIMRLLSKAVYQITETNKQLLIVVAGKGEKPESALRTLVASDRPPKKVIPGIAEKKQKSDENKNSNYTMRIGIPNGI</sequence>
<evidence type="ECO:0000313" key="3">
    <source>
        <dbReference type="EMBL" id="KKM78378.1"/>
    </source>
</evidence>
<gene>
    <name evidence="3" type="ORF">LCGC14_1360540</name>
</gene>
<comment type="caution">
    <text evidence="3">The sequence shown here is derived from an EMBL/GenBank/DDBJ whole genome shotgun (WGS) entry which is preliminary data.</text>
</comment>
<protein>
    <submittedName>
        <fullName evidence="3">Uncharacterized protein</fullName>
    </submittedName>
</protein>
<proteinExistence type="predicted"/>